<feature type="signal peptide" evidence="2">
    <location>
        <begin position="1"/>
        <end position="22"/>
    </location>
</feature>
<feature type="region of interest" description="Disordered" evidence="1">
    <location>
        <begin position="159"/>
        <end position="179"/>
    </location>
</feature>
<proteinExistence type="predicted"/>
<keyword evidence="3" id="KW-0614">Plasmid</keyword>
<feature type="chain" id="PRO_5003937301" evidence="2">
    <location>
        <begin position="23"/>
        <end position="179"/>
    </location>
</feature>
<organism evidence="3 4">
    <name type="scientific">Chamaesiphon minutus (strain ATCC 27169 / PCC 6605)</name>
    <dbReference type="NCBI Taxonomy" id="1173020"/>
    <lineage>
        <taxon>Bacteria</taxon>
        <taxon>Bacillati</taxon>
        <taxon>Cyanobacteriota</taxon>
        <taxon>Cyanophyceae</taxon>
        <taxon>Gomontiellales</taxon>
        <taxon>Chamaesiphonaceae</taxon>
        <taxon>Chamaesiphon</taxon>
    </lineage>
</organism>
<dbReference type="AlphaFoldDB" id="K9USI4"/>
<evidence type="ECO:0000313" key="3">
    <source>
        <dbReference type="EMBL" id="AFY97219.1"/>
    </source>
</evidence>
<sequence precursor="true">MLLSKMPVLVLVSLLLPTAAVKASTVSLQRDLVIANVSENTGQLLDWSATDRRIERIFFDNPERFRDSFVITTDGCTNNKCVNASLLNISARPGGRYPNGSLKVILNDRAGRKRILTVNVVKVKQVDDSVMTFSPVAILSQPNYRPPQFYNDRPVYPTSNRKETANSNSFYINNSTTRR</sequence>
<keyword evidence="2" id="KW-0732">Signal</keyword>
<evidence type="ECO:0000256" key="2">
    <source>
        <dbReference type="SAM" id="SignalP"/>
    </source>
</evidence>
<geneLocation type="plasmid" evidence="3 4">
    <name>pCHA6605.01</name>
</geneLocation>
<dbReference type="KEGG" id="cmp:Cha6605_6400"/>
<accession>K9USI4</accession>
<evidence type="ECO:0000256" key="1">
    <source>
        <dbReference type="SAM" id="MobiDB-lite"/>
    </source>
</evidence>
<dbReference type="EMBL" id="CP003601">
    <property type="protein sequence ID" value="AFY97219.1"/>
    <property type="molecule type" value="Genomic_DNA"/>
</dbReference>
<dbReference type="HOGENOM" id="CLU_1583570_0_0_3"/>
<keyword evidence="4" id="KW-1185">Reference proteome</keyword>
<dbReference type="RefSeq" id="WP_015329102.1">
    <property type="nucleotide sequence ID" value="NC_020053.1"/>
</dbReference>
<reference evidence="3 4" key="1">
    <citation type="submission" date="2012-05" db="EMBL/GenBank/DDBJ databases">
        <title>Noncontiguous Finished plasmid 1 of genome of Chamaesiphon sp. PCC 6605.</title>
        <authorList>
            <consortium name="US DOE Joint Genome Institute"/>
            <person name="Gugger M."/>
            <person name="Coursin T."/>
            <person name="Rippka R."/>
            <person name="Tandeau De Marsac N."/>
            <person name="Huntemann M."/>
            <person name="Wei C.-L."/>
            <person name="Han J."/>
            <person name="Detter J.C."/>
            <person name="Han C."/>
            <person name="Tapia R."/>
            <person name="Chen A."/>
            <person name="Kyrpides N."/>
            <person name="Mavromatis K."/>
            <person name="Markowitz V."/>
            <person name="Szeto E."/>
            <person name="Ivanova N."/>
            <person name="Pagani I."/>
            <person name="Pati A."/>
            <person name="Goodwin L."/>
            <person name="Nordberg H.P."/>
            <person name="Cantor M.N."/>
            <person name="Hua S.X."/>
            <person name="Woyke T."/>
            <person name="Kerfeld C.A."/>
        </authorList>
    </citation>
    <scope>NUCLEOTIDE SEQUENCE [LARGE SCALE GENOMIC DNA]</scope>
    <source>
        <strain evidence="4">ATCC 27169 / PCC 6605</strain>
        <plasmid evidence="4">Plasmid pCHA6605.01</plasmid>
    </source>
</reference>
<evidence type="ECO:0000313" key="4">
    <source>
        <dbReference type="Proteomes" id="UP000010366"/>
    </source>
</evidence>
<feature type="compositionally biased region" description="Polar residues" evidence="1">
    <location>
        <begin position="165"/>
        <end position="179"/>
    </location>
</feature>
<gene>
    <name evidence="3" type="ORF">Cha6605_6400</name>
</gene>
<protein>
    <submittedName>
        <fullName evidence="3">Uncharacterized protein</fullName>
    </submittedName>
</protein>
<name>K9USI4_CHAP6</name>
<dbReference type="Proteomes" id="UP000010366">
    <property type="component" value="Plasmid pCHA6605.01"/>
</dbReference>